<dbReference type="AlphaFoldDB" id="A0A446BR87"/>
<sequence length="256" mass="29359">MTDVPALLIGIAFLADAKPHHRRRFLKQAISQLPEETRSKLYSLHRSSAGHEVDAMLGPNSHTVTVAGEDVHVGLFAEVARINHSCRPNVYFRFSERRLTMEVVAYHAIEPGEEIVMSYVPLETPAEVRRKYLKDHWGFDCACSLCRGPQTAVDESESWRRKIKSLKGTIASAKAEGFYRDAIAMTKEWLMFAEWDRQPPFMPEYYGELAELYFLMGDTVNATRYARMSLDGWARFGSVDDEQVEKARLFLHRLEQ</sequence>
<feature type="domain" description="SET" evidence="1">
    <location>
        <begin position="1"/>
        <end position="120"/>
    </location>
</feature>
<dbReference type="PANTHER" id="PTHR47332">
    <property type="entry name" value="SET DOMAIN-CONTAINING PROTEIN 5"/>
    <property type="match status" value="1"/>
</dbReference>
<protein>
    <submittedName>
        <fullName evidence="2">B5db6bef-ab61-4965-b5fb-a382cf296b56</fullName>
    </submittedName>
</protein>
<dbReference type="InterPro" id="IPR046341">
    <property type="entry name" value="SET_dom_sf"/>
</dbReference>
<dbReference type="EMBL" id="OUUZ01000015">
    <property type="protein sequence ID" value="SPQ25022.1"/>
    <property type="molecule type" value="Genomic_DNA"/>
</dbReference>
<evidence type="ECO:0000313" key="2">
    <source>
        <dbReference type="EMBL" id="SPQ25022.1"/>
    </source>
</evidence>
<dbReference type="PROSITE" id="PS50280">
    <property type="entry name" value="SET"/>
    <property type="match status" value="1"/>
</dbReference>
<reference evidence="2 3" key="1">
    <citation type="submission" date="2018-04" db="EMBL/GenBank/DDBJ databases">
        <authorList>
            <person name="Huttner S."/>
            <person name="Dainat J."/>
        </authorList>
    </citation>
    <scope>NUCLEOTIDE SEQUENCE [LARGE SCALE GENOMIC DNA]</scope>
</reference>
<dbReference type="SUPFAM" id="SSF82199">
    <property type="entry name" value="SET domain"/>
    <property type="match status" value="1"/>
</dbReference>
<proteinExistence type="predicted"/>
<dbReference type="Gene3D" id="2.170.270.10">
    <property type="entry name" value="SET domain"/>
    <property type="match status" value="1"/>
</dbReference>
<dbReference type="InterPro" id="IPR053185">
    <property type="entry name" value="SET_domain_protein"/>
</dbReference>
<dbReference type="Proteomes" id="UP000289323">
    <property type="component" value="Unassembled WGS sequence"/>
</dbReference>
<accession>A0A446BR87</accession>
<gene>
    <name evidence="2" type="ORF">TT172_LOCUS7441</name>
</gene>
<evidence type="ECO:0000259" key="1">
    <source>
        <dbReference type="PROSITE" id="PS50280"/>
    </source>
</evidence>
<dbReference type="Pfam" id="PF00856">
    <property type="entry name" value="SET"/>
    <property type="match status" value="1"/>
</dbReference>
<dbReference type="PANTHER" id="PTHR47332:SF6">
    <property type="entry name" value="SET DOMAIN-CONTAINING PROTEIN"/>
    <property type="match status" value="1"/>
</dbReference>
<dbReference type="CDD" id="cd20071">
    <property type="entry name" value="SET_SMYD"/>
    <property type="match status" value="1"/>
</dbReference>
<dbReference type="InterPro" id="IPR001214">
    <property type="entry name" value="SET_dom"/>
</dbReference>
<name>A0A446BR87_9PEZI</name>
<organism evidence="2 3">
    <name type="scientific">Thermothielavioides terrestris</name>
    <dbReference type="NCBI Taxonomy" id="2587410"/>
    <lineage>
        <taxon>Eukaryota</taxon>
        <taxon>Fungi</taxon>
        <taxon>Dikarya</taxon>
        <taxon>Ascomycota</taxon>
        <taxon>Pezizomycotina</taxon>
        <taxon>Sordariomycetes</taxon>
        <taxon>Sordariomycetidae</taxon>
        <taxon>Sordariales</taxon>
        <taxon>Chaetomiaceae</taxon>
        <taxon>Thermothielavioides</taxon>
    </lineage>
</organism>
<evidence type="ECO:0000313" key="3">
    <source>
        <dbReference type="Proteomes" id="UP000289323"/>
    </source>
</evidence>